<comment type="caution">
    <text evidence="2">The sequence shown here is derived from an EMBL/GenBank/DDBJ whole genome shotgun (WGS) entry which is preliminary data.</text>
</comment>
<evidence type="ECO:0000256" key="1">
    <source>
        <dbReference type="SAM" id="MobiDB-lite"/>
    </source>
</evidence>
<feature type="region of interest" description="Disordered" evidence="1">
    <location>
        <begin position="175"/>
        <end position="216"/>
    </location>
</feature>
<name>A0AA88HB13_ARTSF</name>
<feature type="compositionally biased region" description="Basic residues" evidence="1">
    <location>
        <begin position="200"/>
        <end position="216"/>
    </location>
</feature>
<feature type="compositionally biased region" description="Low complexity" evidence="1">
    <location>
        <begin position="184"/>
        <end position="196"/>
    </location>
</feature>
<dbReference type="AlphaFoldDB" id="A0AA88HB13"/>
<proteinExistence type="predicted"/>
<gene>
    <name evidence="2" type="ORF">QYM36_014886</name>
</gene>
<dbReference type="EMBL" id="JAVRJZ010000019">
    <property type="protein sequence ID" value="KAK2707014.1"/>
    <property type="molecule type" value="Genomic_DNA"/>
</dbReference>
<evidence type="ECO:0000313" key="2">
    <source>
        <dbReference type="EMBL" id="KAK2707014.1"/>
    </source>
</evidence>
<accession>A0AA88HB13</accession>
<reference evidence="2" key="1">
    <citation type="submission" date="2023-07" db="EMBL/GenBank/DDBJ databases">
        <title>Chromosome-level genome assembly of Artemia franciscana.</title>
        <authorList>
            <person name="Jo E."/>
        </authorList>
    </citation>
    <scope>NUCLEOTIDE SEQUENCE</scope>
    <source>
        <tissue evidence="2">Whole body</tissue>
    </source>
</reference>
<dbReference type="Proteomes" id="UP001187531">
    <property type="component" value="Unassembled WGS sequence"/>
</dbReference>
<evidence type="ECO:0000313" key="3">
    <source>
        <dbReference type="Proteomes" id="UP001187531"/>
    </source>
</evidence>
<sequence length="216" mass="24370">MSKGRSHGISSLFADFATGPFINWTGTFWRRKDPVARIPMENIGQPKKQRTCTNWPRMRLQNKSYFLASQVSSLMEENKTLHSFCKALSAMTGIYFDPLNLPDRTFSFDDSRPVTVPAPTPATPEAPQSAPTREETCECCDYGVKPGDFNKGHDMSFILSERARKRRRDVLMAYTTEEMPKEVSGASSESSEISAGQAKTKNKRRRKGRRTKKTGC</sequence>
<protein>
    <submittedName>
        <fullName evidence="2">Uncharacterized protein</fullName>
    </submittedName>
</protein>
<keyword evidence="3" id="KW-1185">Reference proteome</keyword>
<organism evidence="2 3">
    <name type="scientific">Artemia franciscana</name>
    <name type="common">Brine shrimp</name>
    <name type="synonym">Artemia sanfranciscana</name>
    <dbReference type="NCBI Taxonomy" id="6661"/>
    <lineage>
        <taxon>Eukaryota</taxon>
        <taxon>Metazoa</taxon>
        <taxon>Ecdysozoa</taxon>
        <taxon>Arthropoda</taxon>
        <taxon>Crustacea</taxon>
        <taxon>Branchiopoda</taxon>
        <taxon>Anostraca</taxon>
        <taxon>Artemiidae</taxon>
        <taxon>Artemia</taxon>
    </lineage>
</organism>